<organism evidence="2">
    <name type="scientific">marine sediment metagenome</name>
    <dbReference type="NCBI Taxonomy" id="412755"/>
    <lineage>
        <taxon>unclassified sequences</taxon>
        <taxon>metagenomes</taxon>
        <taxon>ecological metagenomes</taxon>
    </lineage>
</organism>
<dbReference type="EMBL" id="BART01013068">
    <property type="protein sequence ID" value="GAG88547.1"/>
    <property type="molecule type" value="Genomic_DNA"/>
</dbReference>
<proteinExistence type="predicted"/>
<sequence>DLSSLFVDNWCCGGRANASLLSNSLANPSPGDKGYSGRSEAPGDEYINASYGQ</sequence>
<accession>X1C5F8</accession>
<feature type="region of interest" description="Disordered" evidence="1">
    <location>
        <begin position="23"/>
        <end position="53"/>
    </location>
</feature>
<dbReference type="AlphaFoldDB" id="X1C5F8"/>
<reference evidence="2" key="1">
    <citation type="journal article" date="2014" name="Front. Microbiol.">
        <title>High frequency of phylogenetically diverse reductive dehalogenase-homologous genes in deep subseafloor sedimentary metagenomes.</title>
        <authorList>
            <person name="Kawai M."/>
            <person name="Futagami T."/>
            <person name="Toyoda A."/>
            <person name="Takaki Y."/>
            <person name="Nishi S."/>
            <person name="Hori S."/>
            <person name="Arai W."/>
            <person name="Tsubouchi T."/>
            <person name="Morono Y."/>
            <person name="Uchiyama I."/>
            <person name="Ito T."/>
            <person name="Fujiyama A."/>
            <person name="Inagaki F."/>
            <person name="Takami H."/>
        </authorList>
    </citation>
    <scope>NUCLEOTIDE SEQUENCE</scope>
    <source>
        <strain evidence="2">Expedition CK06-06</strain>
    </source>
</reference>
<evidence type="ECO:0000256" key="1">
    <source>
        <dbReference type="SAM" id="MobiDB-lite"/>
    </source>
</evidence>
<protein>
    <submittedName>
        <fullName evidence="2">Uncharacterized protein</fullName>
    </submittedName>
</protein>
<evidence type="ECO:0000313" key="2">
    <source>
        <dbReference type="EMBL" id="GAG88547.1"/>
    </source>
</evidence>
<gene>
    <name evidence="2" type="ORF">S01H4_26939</name>
</gene>
<comment type="caution">
    <text evidence="2">The sequence shown here is derived from an EMBL/GenBank/DDBJ whole genome shotgun (WGS) entry which is preliminary data.</text>
</comment>
<feature type="non-terminal residue" evidence="2">
    <location>
        <position position="1"/>
    </location>
</feature>
<name>X1C5F8_9ZZZZ</name>